<keyword evidence="2" id="KW-0378">Hydrolase</keyword>
<reference evidence="4 5" key="1">
    <citation type="submission" date="2021-01" db="EMBL/GenBank/DDBJ databases">
        <title>Whole genome shotgun sequence of Asanoa iriomotensis NBRC 100142.</title>
        <authorList>
            <person name="Komaki H."/>
            <person name="Tamura T."/>
        </authorList>
    </citation>
    <scope>NUCLEOTIDE SEQUENCE [LARGE SCALE GENOMIC DNA]</scope>
    <source>
        <strain evidence="4 5">NBRC 100142</strain>
    </source>
</reference>
<protein>
    <recommendedName>
        <fullName evidence="3">AB hydrolase-1 domain-containing protein</fullName>
    </recommendedName>
</protein>
<dbReference type="Pfam" id="PF00561">
    <property type="entry name" value="Abhydrolase_1"/>
    <property type="match status" value="1"/>
</dbReference>
<dbReference type="PRINTS" id="PR00793">
    <property type="entry name" value="PROAMNOPTASE"/>
</dbReference>
<accession>A0ABQ4BXC6</accession>
<sequence length="292" mass="32337">MPEAPSYLAIMGAHVLADDGCRLWTAVAGDGPPLLLCHGGPGLWDYFDGVAELLGGFVRSIRWDQRGCGRSERRGPYTVDRFVGDVDAVRRHFGAERVNLLGHSWGAMLALRYALAHPSRVGSLIYVSGTGVDPDLTWRDAFHRNLTHGIGADAARWRELDERERTPEEDREHAILQWQADFVDPVTARGHAERLGTPWLGINYTCARAINAESRRFLRDHDVPALCRALTTPTLIVDGAHDIRPRWAVDSLERSLPDVKRVTLAGAGHIPWAEDPAGFREVVAKFVTQVAS</sequence>
<dbReference type="InterPro" id="IPR029058">
    <property type="entry name" value="AB_hydrolase_fold"/>
</dbReference>
<evidence type="ECO:0000256" key="2">
    <source>
        <dbReference type="ARBA" id="ARBA00022801"/>
    </source>
</evidence>
<dbReference type="PANTHER" id="PTHR43798:SF33">
    <property type="entry name" value="HYDROLASE, PUTATIVE (AFU_ORTHOLOGUE AFUA_2G14860)-RELATED"/>
    <property type="match status" value="1"/>
</dbReference>
<dbReference type="Proteomes" id="UP000624325">
    <property type="component" value="Unassembled WGS sequence"/>
</dbReference>
<name>A0ABQ4BXC6_9ACTN</name>
<comment type="caution">
    <text evidence="4">The sequence shown here is derived from an EMBL/GenBank/DDBJ whole genome shotgun (WGS) entry which is preliminary data.</text>
</comment>
<organism evidence="4 5">
    <name type="scientific">Asanoa iriomotensis</name>
    <dbReference type="NCBI Taxonomy" id="234613"/>
    <lineage>
        <taxon>Bacteria</taxon>
        <taxon>Bacillati</taxon>
        <taxon>Actinomycetota</taxon>
        <taxon>Actinomycetes</taxon>
        <taxon>Micromonosporales</taxon>
        <taxon>Micromonosporaceae</taxon>
        <taxon>Asanoa</taxon>
    </lineage>
</organism>
<keyword evidence="5" id="KW-1185">Reference proteome</keyword>
<evidence type="ECO:0000259" key="3">
    <source>
        <dbReference type="Pfam" id="PF00561"/>
    </source>
</evidence>
<dbReference type="Gene3D" id="3.40.50.1820">
    <property type="entry name" value="alpha/beta hydrolase"/>
    <property type="match status" value="1"/>
</dbReference>
<feature type="domain" description="AB hydrolase-1" evidence="3">
    <location>
        <begin position="32"/>
        <end position="270"/>
    </location>
</feature>
<dbReference type="InterPro" id="IPR000073">
    <property type="entry name" value="AB_hydrolase_1"/>
</dbReference>
<dbReference type="SUPFAM" id="SSF53474">
    <property type="entry name" value="alpha/beta-Hydrolases"/>
    <property type="match status" value="1"/>
</dbReference>
<dbReference type="PANTHER" id="PTHR43798">
    <property type="entry name" value="MONOACYLGLYCEROL LIPASE"/>
    <property type="match status" value="1"/>
</dbReference>
<dbReference type="EMBL" id="BONC01000003">
    <property type="protein sequence ID" value="GIF54715.1"/>
    <property type="molecule type" value="Genomic_DNA"/>
</dbReference>
<dbReference type="RefSeq" id="WP_239090474.1">
    <property type="nucleotide sequence ID" value="NZ_BAAALU010000030.1"/>
</dbReference>
<dbReference type="InterPro" id="IPR002410">
    <property type="entry name" value="Peptidase_S33"/>
</dbReference>
<dbReference type="InterPro" id="IPR050266">
    <property type="entry name" value="AB_hydrolase_sf"/>
</dbReference>
<evidence type="ECO:0000256" key="1">
    <source>
        <dbReference type="ARBA" id="ARBA00010088"/>
    </source>
</evidence>
<proteinExistence type="inferred from homology"/>
<dbReference type="PRINTS" id="PR00111">
    <property type="entry name" value="ABHYDROLASE"/>
</dbReference>
<comment type="similarity">
    <text evidence="1">Belongs to the peptidase S33 family.</text>
</comment>
<evidence type="ECO:0000313" key="4">
    <source>
        <dbReference type="EMBL" id="GIF54715.1"/>
    </source>
</evidence>
<gene>
    <name evidence="4" type="ORF">Air01nite_08100</name>
</gene>
<evidence type="ECO:0000313" key="5">
    <source>
        <dbReference type="Proteomes" id="UP000624325"/>
    </source>
</evidence>